<evidence type="ECO:0000313" key="3">
    <source>
        <dbReference type="Proteomes" id="UP000694050"/>
    </source>
</evidence>
<comment type="caution">
    <text evidence="2">The sequence shown here is derived from an EMBL/GenBank/DDBJ whole genome shotgun (WGS) entry which is preliminary data.</text>
</comment>
<evidence type="ECO:0000313" key="2">
    <source>
        <dbReference type="EMBL" id="KAG7418735.1"/>
    </source>
</evidence>
<feature type="region of interest" description="Disordered" evidence="1">
    <location>
        <begin position="57"/>
        <end position="99"/>
    </location>
</feature>
<reference evidence="2" key="1">
    <citation type="submission" date="2021-04" db="EMBL/GenBank/DDBJ databases">
        <title>First draft genome resource for Brassicaceae pathogens Fusarium oxysporum f. sp. raphani and Fusarium oxysporum f. sp. rapae.</title>
        <authorList>
            <person name="Asai S."/>
        </authorList>
    </citation>
    <scope>NUCLEOTIDE SEQUENCE</scope>
    <source>
        <strain evidence="2">Tf1208</strain>
    </source>
</reference>
<gene>
    <name evidence="2" type="ORF">Forpe1208_v002449</name>
</gene>
<dbReference type="Proteomes" id="UP000694050">
    <property type="component" value="Unassembled WGS sequence"/>
</dbReference>
<evidence type="ECO:0000256" key="1">
    <source>
        <dbReference type="SAM" id="MobiDB-lite"/>
    </source>
</evidence>
<sequence>MHQRFSARTYDDLPRDARSHHYSVACRDDVIPNFRTVALFEVIRGNTVATIIAEQVLMHKEDKHKEDKHKEDKHKEDKHKEDKHKEDKHREDKHQDLITDARMHDVIPRYVETRLVKNLDPGKCNISSIMGPRYAMPRLLPTLENTLRRKQ</sequence>
<dbReference type="EMBL" id="JAELUQ010000002">
    <property type="protein sequence ID" value="KAG7418735.1"/>
    <property type="molecule type" value="Genomic_DNA"/>
</dbReference>
<name>A0A8J5P528_FUSOX</name>
<protein>
    <submittedName>
        <fullName evidence="2">Uncharacterized protein</fullName>
    </submittedName>
</protein>
<proteinExistence type="predicted"/>
<accession>A0A8J5P528</accession>
<dbReference type="AlphaFoldDB" id="A0A8J5P528"/>
<organism evidence="2 3">
    <name type="scientific">Fusarium oxysporum f. sp. rapae</name>
    <dbReference type="NCBI Taxonomy" id="485398"/>
    <lineage>
        <taxon>Eukaryota</taxon>
        <taxon>Fungi</taxon>
        <taxon>Dikarya</taxon>
        <taxon>Ascomycota</taxon>
        <taxon>Pezizomycotina</taxon>
        <taxon>Sordariomycetes</taxon>
        <taxon>Hypocreomycetidae</taxon>
        <taxon>Hypocreales</taxon>
        <taxon>Nectriaceae</taxon>
        <taxon>Fusarium</taxon>
        <taxon>Fusarium oxysporum species complex</taxon>
    </lineage>
</organism>